<evidence type="ECO:0000259" key="19">
    <source>
        <dbReference type="PROSITE" id="PS50025"/>
    </source>
</evidence>
<evidence type="ECO:0000259" key="21">
    <source>
        <dbReference type="PROSITE" id="PS50268"/>
    </source>
</evidence>
<keyword evidence="10 13" id="KW-1015">Disulfide bond</keyword>
<protein>
    <submittedName>
        <fullName evidence="22">Cadherin 1</fullName>
    </submittedName>
</protein>
<dbReference type="InterPro" id="IPR001791">
    <property type="entry name" value="Laminin_G"/>
</dbReference>
<feature type="domain" description="EGF-like" evidence="20">
    <location>
        <begin position="810"/>
        <end position="846"/>
    </location>
</feature>
<dbReference type="FunFam" id="2.60.40.60:FF:000024">
    <property type="entry name" value="FAT atypical cadherin 3"/>
    <property type="match status" value="1"/>
</dbReference>
<feature type="disulfide bond" evidence="13">
    <location>
        <begin position="917"/>
        <end position="926"/>
    </location>
</feature>
<dbReference type="PROSITE" id="PS50268">
    <property type="entry name" value="CADHERIN_2"/>
    <property type="match status" value="5"/>
</dbReference>
<dbReference type="Gene3D" id="2.10.25.10">
    <property type="entry name" value="Laminin"/>
    <property type="match status" value="5"/>
</dbReference>
<dbReference type="PROSITE" id="PS01186">
    <property type="entry name" value="EGF_2"/>
    <property type="match status" value="3"/>
</dbReference>
<comment type="caution">
    <text evidence="13">Lacks conserved residue(s) required for the propagation of feature annotation.</text>
</comment>
<dbReference type="InterPro" id="IPR013032">
    <property type="entry name" value="EGF-like_CS"/>
</dbReference>
<dbReference type="PROSITE" id="PS50025">
    <property type="entry name" value="LAM_G_DOMAIN"/>
    <property type="match status" value="1"/>
</dbReference>
<dbReference type="PROSITE" id="PS01187">
    <property type="entry name" value="EGF_CA"/>
    <property type="match status" value="2"/>
</dbReference>
<keyword evidence="2 13" id="KW-0245">EGF-like domain</keyword>
<dbReference type="Gene3D" id="2.60.40.60">
    <property type="entry name" value="Cadherins"/>
    <property type="match status" value="7"/>
</dbReference>
<dbReference type="SUPFAM" id="SSF49899">
    <property type="entry name" value="Concanavalin A-like lectins/glucanases"/>
    <property type="match status" value="2"/>
</dbReference>
<evidence type="ECO:0000313" key="22">
    <source>
        <dbReference type="EMBL" id="AEC12441.1"/>
    </source>
</evidence>
<dbReference type="InterPro" id="IPR001881">
    <property type="entry name" value="EGF-like_Ca-bd_dom"/>
</dbReference>
<feature type="domain" description="Cadherin" evidence="21">
    <location>
        <begin position="297"/>
        <end position="402"/>
    </location>
</feature>
<dbReference type="Pfam" id="PF02210">
    <property type="entry name" value="Laminin_G_2"/>
    <property type="match status" value="1"/>
</dbReference>
<dbReference type="FunFam" id="2.60.40.60:FF:000020">
    <property type="entry name" value="Dachsous cadherin-related 1b"/>
    <property type="match status" value="2"/>
</dbReference>
<dbReference type="SMART" id="SM00282">
    <property type="entry name" value="LamG"/>
    <property type="match status" value="1"/>
</dbReference>
<evidence type="ECO:0000256" key="11">
    <source>
        <dbReference type="ARBA" id="ARBA00023180"/>
    </source>
</evidence>
<keyword evidence="3 14" id="KW-0812">Transmembrane</keyword>
<dbReference type="CDD" id="cd00110">
    <property type="entry name" value="LamG"/>
    <property type="match status" value="1"/>
</dbReference>
<feature type="transmembrane region" description="Helical" evidence="18">
    <location>
        <begin position="1397"/>
        <end position="1418"/>
    </location>
</feature>
<dbReference type="Pfam" id="PF00008">
    <property type="entry name" value="EGF"/>
    <property type="match status" value="2"/>
</dbReference>
<dbReference type="SUPFAM" id="SSF57196">
    <property type="entry name" value="EGF/Laminin"/>
    <property type="match status" value="5"/>
</dbReference>
<feature type="domain" description="EGF-like" evidence="20">
    <location>
        <begin position="973"/>
        <end position="1009"/>
    </location>
</feature>
<dbReference type="SMART" id="SM00179">
    <property type="entry name" value="EGF_CA"/>
    <property type="match status" value="6"/>
</dbReference>
<accession>F6KG09</accession>
<evidence type="ECO:0000256" key="6">
    <source>
        <dbReference type="ARBA" id="ARBA00022837"/>
    </source>
</evidence>
<dbReference type="Pfam" id="PF00028">
    <property type="entry name" value="Cadherin"/>
    <property type="match status" value="3"/>
</dbReference>
<dbReference type="InterPro" id="IPR002126">
    <property type="entry name" value="Cadherin-like_dom"/>
</dbReference>
<evidence type="ECO:0000256" key="15">
    <source>
        <dbReference type="RuleBase" id="RU004357"/>
    </source>
</evidence>
<evidence type="ECO:0000256" key="18">
    <source>
        <dbReference type="SAM" id="Phobius"/>
    </source>
</evidence>
<dbReference type="FunFam" id="2.10.25.10:FF:000004">
    <property type="entry name" value="Neurogenic locus notch 1"/>
    <property type="match status" value="1"/>
</dbReference>
<feature type="domain" description="Cadherin" evidence="21">
    <location>
        <begin position="403"/>
        <end position="503"/>
    </location>
</feature>
<dbReference type="GO" id="GO:0016342">
    <property type="term" value="C:catenin complex"/>
    <property type="evidence" value="ECO:0007669"/>
    <property type="project" value="TreeGrafter"/>
</dbReference>
<evidence type="ECO:0000259" key="20">
    <source>
        <dbReference type="PROSITE" id="PS50026"/>
    </source>
</evidence>
<keyword evidence="8 18" id="KW-1133">Transmembrane helix</keyword>
<dbReference type="PROSITE" id="PS00010">
    <property type="entry name" value="ASX_HYDROXYL"/>
    <property type="match status" value="2"/>
</dbReference>
<dbReference type="Pfam" id="PF12661">
    <property type="entry name" value="hEGF"/>
    <property type="match status" value="1"/>
</dbReference>
<dbReference type="GO" id="GO:0016477">
    <property type="term" value="P:cell migration"/>
    <property type="evidence" value="ECO:0007669"/>
    <property type="project" value="TreeGrafter"/>
</dbReference>
<dbReference type="SMART" id="SM00181">
    <property type="entry name" value="EGF"/>
    <property type="match status" value="6"/>
</dbReference>
<dbReference type="PROSITE" id="PS00022">
    <property type="entry name" value="EGF_1"/>
    <property type="match status" value="6"/>
</dbReference>
<feature type="domain" description="EGF-like" evidence="20">
    <location>
        <begin position="889"/>
        <end position="927"/>
    </location>
</feature>
<dbReference type="GO" id="GO:0045296">
    <property type="term" value="F:cadherin binding"/>
    <property type="evidence" value="ECO:0007669"/>
    <property type="project" value="TreeGrafter"/>
</dbReference>
<feature type="region of interest" description="Disordered" evidence="17">
    <location>
        <begin position="1475"/>
        <end position="1522"/>
    </location>
</feature>
<sequence>VVLNVTVLDVNDNDPIFGQNLYVTSKKENVGLGVDLLNVSANDADSGAFGAVRYSLDPTSDTFDVDPMSALDGGGDAGFADLVITIGDVNDNDPIFQVCGGNQKCQFTVNVQESAKRDDVVDTLSVTDRDAGHLVAKRDLRQEGGTKFDLTVQAVDGGVPSRTGSVVLLINVVIEANSPPQFVKPFYQATVKELAVAGTNVTVVCAGDRSQTGQNVMCPSNRTVHYGILSNGISYFAVDQLSGVVTVADGRSVPDIFIAKKHSVIIYAQYADNFRFQGFASLDINVSDINNNNPTFDSLLYSGKIAENNAVGAVVLKVEATDADEGTNGVVRYFVSADTPVPFVIDSVSGVVSATAVLDFETQEDYVFKIYAEDLGSPQKRRSDERTVVIDVDDDNDNPPIFDSPSYTTNIEENAQVPSSVISVSAQDADKISKNKLTYSINSGNDQGSFEIKSTGEIVVAKSLDRERKHVYRMNVSVFDGLFTSSTSVTVNLDDINDVAPELELISDERIFENVANSTFVVQVSATDEDIGANKIIRYSLSGQRPAEAFRIDPVSGEIFVNSTLDYESVPRYSLDVVAFNPNDRSMRDVASFRVNVLDVNDNAPTFLASSLSYNGGEIGRVGILDPDDDDQLSYAVLNADGTNFEVNVSTGALISPANPRAGHYNLTVSASWSDQVLSQHVEVIVIDVTSGMISSGVTVRLERSRPEDFLSYHYGTFVKVIAEVLKVAPADVIVLSIQSTAKTGIDIVFAVHRSLSISTLYDHREFVQSEIMLRKGYIEDKLGLTIESSRDFTCQCLPGFEGDDCGDGAYDYCFSSPCLNEGNCTNLPDRFHCDCPANVSGQTCQRKTEFCTSNPCLNDGTCVERLRTFSCQCPSGFTGPKCEQQLFSGDLCLSTTDCRGNQGNCTSGPSGFTCTCPPGKAGLLCENTTSLQGNVTCDQNPCLYGGTCRTLENSTFQCECSIGFVGDRCQTDVNECDPNLCRNGGICQNGHGGYRCNCRERYQGLNCETDLTVCRNLPCKANQHCVTEPNSDSYDCVSLCDPNPCLHVIKSPFSSLDLDAPFFLGGLEAYNITYPVVQRSFSGCIRNVYVGRSSGQLELLDMLSPLKKRNLTGNGCPVMENGCRQTPPPENVLELYEDAIAVRLRTRKANNTRMTVFVTAGQEGDIETLEVENGIMRFIFYLGGGIGVVAARSVPVTDGGWHDVVVVRRGNKATLTVDGSGEATGQSQVTHQLLRLSDGMRFYVGGKASSSGKDSFEGCIQDVQFNDIKMPGLDGDNLFEVTTRGEGSPQPGCARVDVCASNPCLLNHDCHDLWNFFSCVPLPCSEMVCVNNGTCRGPGDCVCDDGYTGLGCETDIDECLCNPCQLARKCENLNGSYECSLPSFTQPVVEDGDEKLIIALAVACTGLALLVIVFVAAGEEDVGRRSGGSTILRRNSSRSSTYKAPIPAVDGSPSPADVATTTFLGTSRFPNHHRANGRIVPVDVPDEPETESSAAPTIERAVTASRESFPPPPSDLGVLESPTPVTGSVRVAPSLTEAGSHSDVPAEVDDYMDRKLADLEAEDDRRLIPDELLHFEDEGILSEGASLSSLSIASESSEASGDFWERVRDFGPKFEKLADERIIKRLQSQIEAIEKSLSDSSSLTQQLQDLRAKNTKLKYQKQHLKKA</sequence>
<evidence type="ECO:0000256" key="17">
    <source>
        <dbReference type="SAM" id="MobiDB-lite"/>
    </source>
</evidence>
<evidence type="ECO:0000256" key="3">
    <source>
        <dbReference type="ARBA" id="ARBA00022692"/>
    </source>
</evidence>
<feature type="region of interest" description="Disordered" evidence="17">
    <location>
        <begin position="1426"/>
        <end position="1456"/>
    </location>
</feature>
<dbReference type="PANTHER" id="PTHR24027">
    <property type="entry name" value="CADHERIN-23"/>
    <property type="match status" value="1"/>
</dbReference>
<dbReference type="FunFam" id="2.10.25.10:FF:000143">
    <property type="entry name" value="Protein crumbs 1"/>
    <property type="match status" value="1"/>
</dbReference>
<evidence type="ECO:0000256" key="10">
    <source>
        <dbReference type="ARBA" id="ARBA00023157"/>
    </source>
</evidence>
<evidence type="ECO:0000256" key="9">
    <source>
        <dbReference type="ARBA" id="ARBA00023136"/>
    </source>
</evidence>
<feature type="coiled-coil region" evidence="16">
    <location>
        <begin position="1624"/>
        <end position="1668"/>
    </location>
</feature>
<feature type="disulfide bond" evidence="13">
    <location>
        <begin position="999"/>
        <end position="1008"/>
    </location>
</feature>
<dbReference type="InterPro" id="IPR000742">
    <property type="entry name" value="EGF"/>
</dbReference>
<keyword evidence="11" id="KW-0325">Glycoprotein</keyword>
<keyword evidence="9 18" id="KW-0472">Membrane</keyword>
<feature type="domain" description="Cadherin" evidence="21">
    <location>
        <begin position="511"/>
        <end position="607"/>
    </location>
</feature>
<dbReference type="PROSITE" id="PS00232">
    <property type="entry name" value="CADHERIN_1"/>
    <property type="match status" value="4"/>
</dbReference>
<dbReference type="PANTHER" id="PTHR24027:SF442">
    <property type="entry name" value="PROTOCADHERIN-15 ISOFORM X1"/>
    <property type="match status" value="1"/>
</dbReference>
<dbReference type="PROSITE" id="PS50026">
    <property type="entry name" value="EGF_3"/>
    <property type="match status" value="6"/>
</dbReference>
<evidence type="ECO:0000256" key="4">
    <source>
        <dbReference type="ARBA" id="ARBA00022729"/>
    </source>
</evidence>
<feature type="disulfide bond" evidence="13">
    <location>
        <begin position="961"/>
        <end position="970"/>
    </location>
</feature>
<feature type="domain" description="Cadherin" evidence="21">
    <location>
        <begin position="18"/>
        <end position="182"/>
    </location>
</feature>
<organism evidence="22">
    <name type="scientific">Oscarella pearsei</name>
    <name type="common">Sponge</name>
    <dbReference type="NCBI Taxonomy" id="1940113"/>
    <lineage>
        <taxon>Eukaryota</taxon>
        <taxon>Metazoa</taxon>
        <taxon>Porifera</taxon>
        <taxon>Homoscleromorpha</taxon>
        <taxon>Homosclerophorida</taxon>
        <taxon>Oscarellidae</taxon>
        <taxon>Oscarella</taxon>
    </lineage>
</organism>
<dbReference type="SUPFAM" id="SSF49313">
    <property type="entry name" value="Cadherin-like"/>
    <property type="match status" value="7"/>
</dbReference>
<feature type="domain" description="Cadherin" evidence="21">
    <location>
        <begin position="183"/>
        <end position="296"/>
    </location>
</feature>
<evidence type="ECO:0000256" key="5">
    <source>
        <dbReference type="ARBA" id="ARBA00022737"/>
    </source>
</evidence>
<feature type="domain" description="EGF-like" evidence="20">
    <location>
        <begin position="1321"/>
        <end position="1354"/>
    </location>
</feature>
<name>F6KG09_OSCPE</name>
<dbReference type="InterPro" id="IPR020894">
    <property type="entry name" value="Cadherin_CS"/>
</dbReference>
<evidence type="ECO:0000256" key="13">
    <source>
        <dbReference type="PROSITE-ProRule" id="PRU00076"/>
    </source>
</evidence>
<feature type="domain" description="EGF-like" evidence="20">
    <location>
        <begin position="848"/>
        <end position="884"/>
    </location>
</feature>
<dbReference type="GO" id="GO:0008013">
    <property type="term" value="F:beta-catenin binding"/>
    <property type="evidence" value="ECO:0007669"/>
    <property type="project" value="TreeGrafter"/>
</dbReference>
<proteinExistence type="predicted"/>
<dbReference type="InterPro" id="IPR027397">
    <property type="entry name" value="Catenin-bd_sf"/>
</dbReference>
<dbReference type="InterPro" id="IPR018097">
    <property type="entry name" value="EGF_Ca-bd_CS"/>
</dbReference>
<feature type="disulfide bond" evidence="13">
    <location>
        <begin position="874"/>
        <end position="883"/>
    </location>
</feature>
<comment type="subcellular location">
    <subcellularLocation>
        <location evidence="14">Cell membrane</location>
        <topology evidence="14">Single-pass type I membrane protein</topology>
    </subcellularLocation>
    <subcellularLocation>
        <location evidence="1">Membrane</location>
        <topology evidence="1">Single-pass membrane protein</topology>
    </subcellularLocation>
</comment>
<feature type="domain" description="Laminin G" evidence="19">
    <location>
        <begin position="1114"/>
        <end position="1294"/>
    </location>
</feature>
<evidence type="ECO:0000256" key="12">
    <source>
        <dbReference type="PROSITE-ProRule" id="PRU00043"/>
    </source>
</evidence>
<dbReference type="InterPro" id="IPR000233">
    <property type="entry name" value="Cadherin_Y-type_LIR"/>
</dbReference>
<dbReference type="Gene3D" id="4.10.900.10">
    <property type="entry name" value="TCF3-CBD (Catenin binding domain)"/>
    <property type="match status" value="1"/>
</dbReference>
<keyword evidence="4" id="KW-0732">Signal</keyword>
<keyword evidence="5" id="KW-0677">Repeat</keyword>
<dbReference type="EMBL" id="HQ234357">
    <property type="protein sequence ID" value="AEC12441.1"/>
    <property type="molecule type" value="Genomic_DNA"/>
</dbReference>
<dbReference type="CDD" id="cd11304">
    <property type="entry name" value="Cadherin_repeat"/>
    <property type="match status" value="5"/>
</dbReference>
<keyword evidence="16" id="KW-0175">Coiled coil</keyword>
<evidence type="ECO:0000256" key="7">
    <source>
        <dbReference type="ARBA" id="ARBA00022889"/>
    </source>
</evidence>
<dbReference type="InterPro" id="IPR000152">
    <property type="entry name" value="EGF-type_Asp/Asn_hydroxyl_site"/>
</dbReference>
<feature type="disulfide bond" evidence="13">
    <location>
        <begin position="836"/>
        <end position="845"/>
    </location>
</feature>
<feature type="compositionally biased region" description="Polar residues" evidence="17">
    <location>
        <begin position="1428"/>
        <end position="1443"/>
    </location>
</feature>
<feature type="non-terminal residue" evidence="22">
    <location>
        <position position="1668"/>
    </location>
</feature>
<keyword evidence="7 14" id="KW-0130">Cell adhesion</keyword>
<dbReference type="GO" id="GO:0005509">
    <property type="term" value="F:calcium ion binding"/>
    <property type="evidence" value="ECO:0007669"/>
    <property type="project" value="UniProtKB-UniRule"/>
</dbReference>
<dbReference type="CDD" id="cd00054">
    <property type="entry name" value="EGF_CA"/>
    <property type="match status" value="7"/>
</dbReference>
<feature type="non-terminal residue" evidence="22">
    <location>
        <position position="1"/>
    </location>
</feature>
<dbReference type="SMART" id="SM00112">
    <property type="entry name" value="CA"/>
    <property type="match status" value="6"/>
</dbReference>
<dbReference type="Pfam" id="PF01049">
    <property type="entry name" value="CADH_Y-type_LIR"/>
    <property type="match status" value="1"/>
</dbReference>
<dbReference type="PRINTS" id="PR00205">
    <property type="entry name" value="CADHERIN"/>
</dbReference>
<keyword evidence="6 12" id="KW-0106">Calcium</keyword>
<dbReference type="InterPro" id="IPR039808">
    <property type="entry name" value="Cadherin"/>
</dbReference>
<comment type="function">
    <text evidence="15">Cadherins are calcium-dependent cell adhesion proteins.</text>
</comment>
<evidence type="ECO:0000256" key="8">
    <source>
        <dbReference type="ARBA" id="ARBA00022989"/>
    </source>
</evidence>
<evidence type="ECO:0000256" key="16">
    <source>
        <dbReference type="SAM" id="Coils"/>
    </source>
</evidence>
<feature type="domain" description="EGF-like" evidence="20">
    <location>
        <begin position="934"/>
        <end position="971"/>
    </location>
</feature>
<evidence type="ECO:0000256" key="14">
    <source>
        <dbReference type="RuleBase" id="RU003318"/>
    </source>
</evidence>
<dbReference type="GO" id="GO:0007156">
    <property type="term" value="P:homophilic cell adhesion via plasma membrane adhesion molecules"/>
    <property type="evidence" value="ECO:0007669"/>
    <property type="project" value="InterPro"/>
</dbReference>
<dbReference type="Gene3D" id="2.60.120.200">
    <property type="match status" value="2"/>
</dbReference>
<dbReference type="InterPro" id="IPR013320">
    <property type="entry name" value="ConA-like_dom_sf"/>
</dbReference>
<reference evidence="22" key="1">
    <citation type="submission" date="2010-09" db="EMBL/GenBank/DDBJ databases">
        <title>Evolution of epithelia.</title>
        <authorList>
            <person name="Nichols S.A."/>
        </authorList>
    </citation>
    <scope>NUCLEOTIDE SEQUENCE</scope>
</reference>
<evidence type="ECO:0000256" key="1">
    <source>
        <dbReference type="ARBA" id="ARBA00004167"/>
    </source>
</evidence>
<dbReference type="InterPro" id="IPR015919">
    <property type="entry name" value="Cadherin-like_sf"/>
</dbReference>
<feature type="disulfide bond" evidence="13">
    <location>
        <begin position="1344"/>
        <end position="1353"/>
    </location>
</feature>
<evidence type="ECO:0000256" key="2">
    <source>
        <dbReference type="ARBA" id="ARBA00022536"/>
    </source>
</evidence>